<proteinExistence type="predicted"/>
<feature type="transmembrane region" description="Helical" evidence="1">
    <location>
        <begin position="72"/>
        <end position="93"/>
    </location>
</feature>
<accession>A0A920CL65</accession>
<comment type="caution">
    <text evidence="2">The sequence shown here is derived from an EMBL/GenBank/DDBJ whole genome shotgun (WGS) entry which is preliminary data.</text>
</comment>
<keyword evidence="1" id="KW-1133">Transmembrane helix</keyword>
<protein>
    <submittedName>
        <fullName evidence="2">Uncharacterized protein</fullName>
    </submittedName>
</protein>
<dbReference type="Proteomes" id="UP000678895">
    <property type="component" value="Unassembled WGS sequence"/>
</dbReference>
<dbReference type="AlphaFoldDB" id="A0A920CL65"/>
<keyword evidence="1" id="KW-0472">Membrane</keyword>
<gene>
    <name evidence="2" type="ORF">J41TS4_10620</name>
</gene>
<organism evidence="2 3">
    <name type="scientific">Paenibacillus apis</name>
    <dbReference type="NCBI Taxonomy" id="1792174"/>
    <lineage>
        <taxon>Bacteria</taxon>
        <taxon>Bacillati</taxon>
        <taxon>Bacillota</taxon>
        <taxon>Bacilli</taxon>
        <taxon>Bacillales</taxon>
        <taxon>Paenibacillaceae</taxon>
        <taxon>Paenibacillus</taxon>
    </lineage>
</organism>
<sequence length="109" mass="12202">MTDDEKLDGLLRMSLTEEEIPPPAVQAVLLEQIRRQPAKWEISWWLPTVIGGLQTITLVAGVNFIFPNSWLSLLSLPAGACLILCSVALSATARLWTRKERNIYVVDEL</sequence>
<evidence type="ECO:0000313" key="3">
    <source>
        <dbReference type="Proteomes" id="UP000678895"/>
    </source>
</evidence>
<keyword evidence="1" id="KW-0812">Transmembrane</keyword>
<evidence type="ECO:0000313" key="2">
    <source>
        <dbReference type="EMBL" id="GIO41304.1"/>
    </source>
</evidence>
<reference evidence="2" key="1">
    <citation type="submission" date="2021-03" db="EMBL/GenBank/DDBJ databases">
        <title>Antimicrobial resistance genes in bacteria isolated from Japanese honey, and their potential for conferring macrolide and lincosamide resistance in the American foulbrood pathogen Paenibacillus larvae.</title>
        <authorList>
            <person name="Okamoto M."/>
            <person name="Kumagai M."/>
            <person name="Kanamori H."/>
            <person name="Takamatsu D."/>
        </authorList>
    </citation>
    <scope>NUCLEOTIDE SEQUENCE</scope>
    <source>
        <strain evidence="2">J41TS4</strain>
    </source>
</reference>
<feature type="transmembrane region" description="Helical" evidence="1">
    <location>
        <begin position="44"/>
        <end position="66"/>
    </location>
</feature>
<keyword evidence="3" id="KW-1185">Reference proteome</keyword>
<name>A0A920CL65_9BACL</name>
<dbReference type="EMBL" id="BORS01000003">
    <property type="protein sequence ID" value="GIO41304.1"/>
    <property type="molecule type" value="Genomic_DNA"/>
</dbReference>
<evidence type="ECO:0000256" key="1">
    <source>
        <dbReference type="SAM" id="Phobius"/>
    </source>
</evidence>